<reference evidence="2" key="1">
    <citation type="submission" date="2015-04" db="UniProtKB">
        <authorList>
            <consortium name="EnsemblPlants"/>
        </authorList>
    </citation>
    <scope>IDENTIFICATION</scope>
</reference>
<protein>
    <recommendedName>
        <fullName evidence="4">Auxin-responsive protein</fullName>
    </recommendedName>
</protein>
<evidence type="ECO:0008006" key="4">
    <source>
        <dbReference type="Google" id="ProtNLM"/>
    </source>
</evidence>
<keyword evidence="3" id="KW-1185">Reference proteome</keyword>
<dbReference type="Gramene" id="OMERI02G04260.1">
    <property type="protein sequence ID" value="OMERI02G04260.1"/>
    <property type="gene ID" value="OMERI02G04260"/>
</dbReference>
<sequence>MGYFRAPRRKAAAAAAAAEGESVRAALLVGGGGEEAAVLKGYFAVYVGAEARRFVVPTSYLRQPAFRGLMELAADEFGFAQEGGLRLPCREEDFQATVAALHARRRRPASGGAIMSTMVKARSL</sequence>
<proteinExistence type="inferred from homology"/>
<dbReference type="STRING" id="40149.A0A0E0CFG7"/>
<dbReference type="GO" id="GO:0009733">
    <property type="term" value="P:response to auxin"/>
    <property type="evidence" value="ECO:0007669"/>
    <property type="project" value="InterPro"/>
</dbReference>
<accession>A0A0E0CFG7</accession>
<dbReference type="PANTHER" id="PTHR31374:SF139">
    <property type="entry name" value="OS02G0143300 PROTEIN"/>
    <property type="match status" value="1"/>
</dbReference>
<dbReference type="Proteomes" id="UP000008021">
    <property type="component" value="Chromosome 2"/>
</dbReference>
<organism evidence="2">
    <name type="scientific">Oryza meridionalis</name>
    <dbReference type="NCBI Taxonomy" id="40149"/>
    <lineage>
        <taxon>Eukaryota</taxon>
        <taxon>Viridiplantae</taxon>
        <taxon>Streptophyta</taxon>
        <taxon>Embryophyta</taxon>
        <taxon>Tracheophyta</taxon>
        <taxon>Spermatophyta</taxon>
        <taxon>Magnoliopsida</taxon>
        <taxon>Liliopsida</taxon>
        <taxon>Poales</taxon>
        <taxon>Poaceae</taxon>
        <taxon>BOP clade</taxon>
        <taxon>Oryzoideae</taxon>
        <taxon>Oryzeae</taxon>
        <taxon>Oryzinae</taxon>
        <taxon>Oryza</taxon>
    </lineage>
</organism>
<name>A0A0E0CFG7_9ORYZ</name>
<dbReference type="AlphaFoldDB" id="A0A0E0CFG7"/>
<dbReference type="eggNOG" id="ENOG502SB49">
    <property type="taxonomic scope" value="Eukaryota"/>
</dbReference>
<dbReference type="InterPro" id="IPR003676">
    <property type="entry name" value="SAUR_fam"/>
</dbReference>
<evidence type="ECO:0000256" key="1">
    <source>
        <dbReference type="ARBA" id="ARBA00006974"/>
    </source>
</evidence>
<comment type="similarity">
    <text evidence="1">Belongs to the ARG7 family.</text>
</comment>
<evidence type="ECO:0000313" key="2">
    <source>
        <dbReference type="EnsemblPlants" id="OMERI02G04260.1"/>
    </source>
</evidence>
<evidence type="ECO:0000313" key="3">
    <source>
        <dbReference type="Proteomes" id="UP000008021"/>
    </source>
</evidence>
<dbReference type="Pfam" id="PF02519">
    <property type="entry name" value="Auxin_inducible"/>
    <property type="match status" value="1"/>
</dbReference>
<dbReference type="EnsemblPlants" id="OMERI02G04260.1">
    <property type="protein sequence ID" value="OMERI02G04260.1"/>
    <property type="gene ID" value="OMERI02G04260"/>
</dbReference>
<dbReference type="HOGENOM" id="CLU_098106_0_0_1"/>
<reference evidence="2" key="2">
    <citation type="submission" date="2018-05" db="EMBL/GenBank/DDBJ databases">
        <title>OmerRS3 (Oryza meridionalis Reference Sequence Version 3).</title>
        <authorList>
            <person name="Zhang J."/>
            <person name="Kudrna D."/>
            <person name="Lee S."/>
            <person name="Talag J."/>
            <person name="Welchert J."/>
            <person name="Wing R.A."/>
        </authorList>
    </citation>
    <scope>NUCLEOTIDE SEQUENCE [LARGE SCALE GENOMIC DNA]</scope>
    <source>
        <strain evidence="2">cv. OR44</strain>
    </source>
</reference>
<dbReference type="PANTHER" id="PTHR31374">
    <property type="entry name" value="AUXIN-INDUCED PROTEIN-LIKE-RELATED"/>
    <property type="match status" value="1"/>
</dbReference>